<dbReference type="PATRIC" id="fig|28092.6.peg.3437"/>
<dbReference type="Proteomes" id="UP000033618">
    <property type="component" value="Unassembled WGS sequence"/>
</dbReference>
<comment type="subcellular location">
    <subcellularLocation>
        <location evidence="1">Cytoplasm</location>
    </subcellularLocation>
</comment>
<dbReference type="STRING" id="28092.WM40_14550"/>
<evidence type="ECO:0000256" key="1">
    <source>
        <dbReference type="ARBA" id="ARBA00004496"/>
    </source>
</evidence>
<dbReference type="InterPro" id="IPR009662">
    <property type="entry name" value="Malonate_deCO2ase_dsu"/>
</dbReference>
<dbReference type="InterPro" id="IPR023439">
    <property type="entry name" value="Mal_deCO2ase/Cit_lyase_ACP"/>
</dbReference>
<evidence type="ECO:0000313" key="6">
    <source>
        <dbReference type="EMBL" id="KKB62971.1"/>
    </source>
</evidence>
<evidence type="ECO:0000256" key="5">
    <source>
        <dbReference type="PIRSR" id="PIRSR609662-50"/>
    </source>
</evidence>
<protein>
    <recommendedName>
        <fullName evidence="4">Malonate decarboxylase acyl carrier protein</fullName>
    </recommendedName>
</protein>
<comment type="caution">
    <text evidence="6">The sequence shown here is derived from an EMBL/GenBank/DDBJ whole genome shotgun (WGS) entry which is preliminary data.</text>
</comment>
<dbReference type="Pfam" id="PF06857">
    <property type="entry name" value="ACP"/>
    <property type="match status" value="1"/>
</dbReference>
<evidence type="ECO:0000313" key="7">
    <source>
        <dbReference type="Proteomes" id="UP000033618"/>
    </source>
</evidence>
<evidence type="ECO:0000256" key="2">
    <source>
        <dbReference type="ARBA" id="ARBA00022490"/>
    </source>
</evidence>
<gene>
    <name evidence="6" type="ORF">WM40_14550</name>
</gene>
<feature type="modified residue" description="O-(phosphoribosyl dephospho-coenzyme A)serine" evidence="5">
    <location>
        <position position="28"/>
    </location>
</feature>
<dbReference type="NCBIfam" id="TIGR03130">
    <property type="entry name" value="malonate_delta"/>
    <property type="match status" value="1"/>
</dbReference>
<dbReference type="AlphaFoldDB" id="A0A0F5JYJ4"/>
<keyword evidence="2" id="KW-0963">Cytoplasm</keyword>
<dbReference type="EMBL" id="LAQU01000014">
    <property type="protein sequence ID" value="KKB62971.1"/>
    <property type="molecule type" value="Genomic_DNA"/>
</dbReference>
<proteinExistence type="inferred from homology"/>
<comment type="PTM">
    <text evidence="5">Covalently binds the prosthetic group of malonate decarboxylase.</text>
</comment>
<keyword evidence="3 5" id="KW-0597">Phosphoprotein</keyword>
<dbReference type="OrthoDB" id="120290at2"/>
<keyword evidence="7" id="KW-1185">Reference proteome</keyword>
<name>A0A0F5JYJ4_9BURK</name>
<organism evidence="6 7">
    <name type="scientific">Robbsia andropogonis</name>
    <dbReference type="NCBI Taxonomy" id="28092"/>
    <lineage>
        <taxon>Bacteria</taxon>
        <taxon>Pseudomonadati</taxon>
        <taxon>Pseudomonadota</taxon>
        <taxon>Betaproteobacteria</taxon>
        <taxon>Burkholderiales</taxon>
        <taxon>Burkholderiaceae</taxon>
        <taxon>Robbsia</taxon>
    </lineage>
</organism>
<evidence type="ECO:0000256" key="4">
    <source>
        <dbReference type="NCBIfam" id="TIGR03130"/>
    </source>
</evidence>
<dbReference type="HAMAP" id="MF_00710">
    <property type="entry name" value="Malonate_deCO2ase_dsu"/>
    <property type="match status" value="1"/>
</dbReference>
<dbReference type="GO" id="GO:0005737">
    <property type="term" value="C:cytoplasm"/>
    <property type="evidence" value="ECO:0007669"/>
    <property type="project" value="UniProtKB-SubCell"/>
</dbReference>
<accession>A0A0F5JYJ4</accession>
<sequence length="105" mass="11287">MERLSYRYTARERVTGESTSALVGVVASGNLEVLAERVLPGSACEIEIQTAAIGFGEVWQAVVDDFVERRSPGGLRLSINDGGARPDTVALRLAQAVRAIERGEQ</sequence>
<dbReference type="RefSeq" id="WP_024904695.1">
    <property type="nucleotide sequence ID" value="NZ_CADFGU010000010.1"/>
</dbReference>
<reference evidence="6 7" key="1">
    <citation type="submission" date="2015-03" db="EMBL/GenBank/DDBJ databases">
        <title>Draft Genome Sequence of Burkholderia andropogonis type strain ICMP2807, isolated from Sorghum bicolor.</title>
        <authorList>
            <person name="Lopes-Santos L."/>
            <person name="Castro D.B."/>
            <person name="Ottoboni L.M."/>
            <person name="Park D."/>
            <person name="Weirc B.S."/>
            <person name="Destefano S.A."/>
        </authorList>
    </citation>
    <scope>NUCLEOTIDE SEQUENCE [LARGE SCALE GENOMIC DNA]</scope>
    <source>
        <strain evidence="6 7">ICMP2807</strain>
    </source>
</reference>
<evidence type="ECO:0000256" key="3">
    <source>
        <dbReference type="ARBA" id="ARBA00022553"/>
    </source>
</evidence>